<dbReference type="STRING" id="1817863.A2Y62_05345"/>
<accession>A0A1F5VY26</accession>
<evidence type="ECO:0000313" key="1">
    <source>
        <dbReference type="EMBL" id="OGF68187.1"/>
    </source>
</evidence>
<name>A0A1F5VY26_9BACT</name>
<proteinExistence type="predicted"/>
<sequence length="107" mass="12764">MFYIYKFNSWIRYYSTTYFENVIRETTDGFIGAGYESNLSFFDKYDSNGSILWRKLYSIPYLRSLQVTNNNEYIIASSFYGSNNDLDMLVMKLDSREILYGKKLLEE</sequence>
<organism evidence="1 2">
    <name type="scientific">Candidatus Fischerbacteria bacterium RBG_13_37_8</name>
    <dbReference type="NCBI Taxonomy" id="1817863"/>
    <lineage>
        <taxon>Bacteria</taxon>
        <taxon>Candidatus Fischeribacteriota</taxon>
    </lineage>
</organism>
<evidence type="ECO:0000313" key="2">
    <source>
        <dbReference type="Proteomes" id="UP000178943"/>
    </source>
</evidence>
<reference evidence="1 2" key="1">
    <citation type="journal article" date="2016" name="Nat. Commun.">
        <title>Thousands of microbial genomes shed light on interconnected biogeochemical processes in an aquifer system.</title>
        <authorList>
            <person name="Anantharaman K."/>
            <person name="Brown C.T."/>
            <person name="Hug L.A."/>
            <person name="Sharon I."/>
            <person name="Castelle C.J."/>
            <person name="Probst A.J."/>
            <person name="Thomas B.C."/>
            <person name="Singh A."/>
            <person name="Wilkins M.J."/>
            <person name="Karaoz U."/>
            <person name="Brodie E.L."/>
            <person name="Williams K.H."/>
            <person name="Hubbard S.S."/>
            <person name="Banfield J.F."/>
        </authorList>
    </citation>
    <scope>NUCLEOTIDE SEQUENCE [LARGE SCALE GENOMIC DNA]</scope>
</reference>
<gene>
    <name evidence="1" type="ORF">A2Y62_05345</name>
</gene>
<dbReference type="Proteomes" id="UP000178943">
    <property type="component" value="Unassembled WGS sequence"/>
</dbReference>
<dbReference type="AlphaFoldDB" id="A0A1F5VY26"/>
<protein>
    <submittedName>
        <fullName evidence="1">Uncharacterized protein</fullName>
    </submittedName>
</protein>
<dbReference type="EMBL" id="MFGW01000010">
    <property type="protein sequence ID" value="OGF68187.1"/>
    <property type="molecule type" value="Genomic_DNA"/>
</dbReference>
<comment type="caution">
    <text evidence="1">The sequence shown here is derived from an EMBL/GenBank/DDBJ whole genome shotgun (WGS) entry which is preliminary data.</text>
</comment>